<accession>A0A224WW84</accession>
<dbReference type="GO" id="GO:0006564">
    <property type="term" value="P:L-serine biosynthetic process"/>
    <property type="evidence" value="ECO:0007669"/>
    <property type="project" value="UniProtKB-UniRule"/>
</dbReference>
<dbReference type="InterPro" id="IPR006439">
    <property type="entry name" value="HAD-SF_hydro_IA"/>
</dbReference>
<dbReference type="HAMAP" id="MF_02240">
    <property type="entry name" value="PSP"/>
    <property type="match status" value="1"/>
</dbReference>
<dbReference type="InterPro" id="IPR023214">
    <property type="entry name" value="HAD_sf"/>
</dbReference>
<sequence>MTVKTIFLDLDDTLLSDEQAVQSALDRTTAFLVSKYPHVKAEDFDTALKNRAVTLLDTYAIYDFTVQIGISPFEVLWGEFSDGTLRFPELAKSAKAYRQQVWIMALADVGILDHRLAKLISLMFVVIRTENAVPYDDTYTALNALYERYELVLLTNGAPSLQQLKLEKAPELRKYFKKIIISGDFGQGKPSPELFDFALSRAKADKATSLMVGDQLFTDILGANAVGMRSVWLNRKGVAQSELATPDYTVNSLTEVVALLDKIDKVEGM</sequence>
<dbReference type="RefSeq" id="WP_094783701.1">
    <property type="nucleotide sequence ID" value="NZ_BEDT01000001.1"/>
</dbReference>
<keyword evidence="3" id="KW-0170">Cobalt</keyword>
<name>A0A224WW84_9LACT</name>
<keyword evidence="5" id="KW-1185">Reference proteome</keyword>
<dbReference type="SFLD" id="SFLDS00003">
    <property type="entry name" value="Haloacid_Dehalogenase"/>
    <property type="match status" value="1"/>
</dbReference>
<dbReference type="InterPro" id="IPR051400">
    <property type="entry name" value="HAD-like_hydrolase"/>
</dbReference>
<keyword evidence="2 3" id="KW-0460">Magnesium</keyword>
<comment type="pathway">
    <text evidence="3">Amino-acid biosynthesis; L-serine biosynthesis; L-serine from 3-phospho-D-glycerate: step 3/3.</text>
</comment>
<dbReference type="InterPro" id="IPR036412">
    <property type="entry name" value="HAD-like_sf"/>
</dbReference>
<dbReference type="Proteomes" id="UP000218689">
    <property type="component" value="Unassembled WGS sequence"/>
</dbReference>
<keyword evidence="3" id="KW-0028">Amino-acid biosynthesis</keyword>
<evidence type="ECO:0000313" key="4">
    <source>
        <dbReference type="EMBL" id="GAX46619.1"/>
    </source>
</evidence>
<dbReference type="EC" id="3.1.3.3" evidence="3"/>
<reference evidence="5" key="1">
    <citation type="submission" date="2017-08" db="EMBL/GenBank/DDBJ databases">
        <title>Draft genome sequence of Lactococcus sp. strain Rs-Y01, isolated from the gut of the lower termite Reticulitermes speratus.</title>
        <authorList>
            <person name="Ohkuma M."/>
            <person name="Yuki M."/>
        </authorList>
    </citation>
    <scope>NUCLEOTIDE SEQUENCE [LARGE SCALE GENOMIC DNA]</scope>
    <source>
        <strain evidence="5">Rs-Y01</strain>
    </source>
</reference>
<comment type="catalytic activity">
    <reaction evidence="3">
        <text>O-phospho-D-serine + H2O = D-serine + phosphate</text>
        <dbReference type="Rhea" id="RHEA:24873"/>
        <dbReference type="ChEBI" id="CHEBI:15377"/>
        <dbReference type="ChEBI" id="CHEBI:35247"/>
        <dbReference type="ChEBI" id="CHEBI:43474"/>
        <dbReference type="ChEBI" id="CHEBI:58680"/>
        <dbReference type="EC" id="3.1.3.3"/>
    </reaction>
</comment>
<dbReference type="InterPro" id="IPR044266">
    <property type="entry name" value="PSP_YsaA"/>
</dbReference>
<dbReference type="GO" id="GO:0036424">
    <property type="term" value="F:L-phosphoserine phosphatase activity"/>
    <property type="evidence" value="ECO:0007669"/>
    <property type="project" value="UniProtKB-UniRule"/>
</dbReference>
<organism evidence="4 5">
    <name type="scientific">Pseudolactococcus reticulitermitis</name>
    <dbReference type="NCBI Taxonomy" id="2025039"/>
    <lineage>
        <taxon>Bacteria</taxon>
        <taxon>Bacillati</taxon>
        <taxon>Bacillota</taxon>
        <taxon>Bacilli</taxon>
        <taxon>Lactobacillales</taxon>
        <taxon>Streptococcaceae</taxon>
        <taxon>Pseudolactococcus</taxon>
    </lineage>
</organism>
<protein>
    <recommendedName>
        <fullName evidence="3">Phosphoserine phosphatase</fullName>
        <shortName evidence="3">PSP</shortName>
        <ecNumber evidence="3">3.1.3.3</ecNumber>
    </recommendedName>
</protein>
<dbReference type="SFLD" id="SFLDG01129">
    <property type="entry name" value="C1.5:_HAD__Beta-PGM__Phosphata"/>
    <property type="match status" value="1"/>
</dbReference>
<evidence type="ECO:0000313" key="5">
    <source>
        <dbReference type="Proteomes" id="UP000218689"/>
    </source>
</evidence>
<dbReference type="Pfam" id="PF00702">
    <property type="entry name" value="Hydrolase"/>
    <property type="match status" value="1"/>
</dbReference>
<dbReference type="Gene3D" id="1.20.120.1600">
    <property type="match status" value="1"/>
</dbReference>
<dbReference type="PANTHER" id="PTHR46470">
    <property type="entry name" value="N-ACYLNEURAMINATE-9-PHOSPHATASE"/>
    <property type="match status" value="1"/>
</dbReference>
<evidence type="ECO:0000256" key="2">
    <source>
        <dbReference type="ARBA" id="ARBA00022842"/>
    </source>
</evidence>
<comment type="function">
    <text evidence="3">Catalyzes the last step of the phosphorylated serine biosynthetic pathway, i.e. dephosphorylation of O-phospho-L-serine to form L-serine.</text>
</comment>
<dbReference type="Gene3D" id="3.40.50.1000">
    <property type="entry name" value="HAD superfamily/HAD-like"/>
    <property type="match status" value="1"/>
</dbReference>
<comment type="cofactor">
    <cofactor evidence="3">
        <name>Mg(2+)</name>
        <dbReference type="ChEBI" id="CHEBI:18420"/>
    </cofactor>
    <cofactor evidence="3">
        <name>Co(2+)</name>
        <dbReference type="ChEBI" id="CHEBI:48828"/>
    </cofactor>
</comment>
<comment type="caution">
    <text evidence="4">The sequence shown here is derived from an EMBL/GenBank/DDBJ whole genome shotgun (WGS) entry which is preliminary data.</text>
</comment>
<dbReference type="NCBIfam" id="TIGR01549">
    <property type="entry name" value="HAD-SF-IA-v1"/>
    <property type="match status" value="1"/>
</dbReference>
<gene>
    <name evidence="4" type="ORF">RsY01_198</name>
</gene>
<dbReference type="EMBL" id="BEDT01000001">
    <property type="protein sequence ID" value="GAX46619.1"/>
    <property type="molecule type" value="Genomic_DNA"/>
</dbReference>
<comment type="catalytic activity">
    <reaction evidence="3">
        <text>O-phospho-L-serine + H2O = L-serine + phosphate</text>
        <dbReference type="Rhea" id="RHEA:21208"/>
        <dbReference type="ChEBI" id="CHEBI:15377"/>
        <dbReference type="ChEBI" id="CHEBI:33384"/>
        <dbReference type="ChEBI" id="CHEBI:43474"/>
        <dbReference type="ChEBI" id="CHEBI:57524"/>
        <dbReference type="EC" id="3.1.3.3"/>
    </reaction>
</comment>
<evidence type="ECO:0000256" key="1">
    <source>
        <dbReference type="ARBA" id="ARBA00022801"/>
    </source>
</evidence>
<evidence type="ECO:0000256" key="3">
    <source>
        <dbReference type="HAMAP-Rule" id="MF_02240"/>
    </source>
</evidence>
<proteinExistence type="inferred from homology"/>
<comment type="similarity">
    <text evidence="3">Belongs to the HAD-like hydrolase superfamily.</text>
</comment>
<dbReference type="SUPFAM" id="SSF56784">
    <property type="entry name" value="HAD-like"/>
    <property type="match status" value="1"/>
</dbReference>
<keyword evidence="3" id="KW-0718">Serine biosynthesis</keyword>
<dbReference type="PANTHER" id="PTHR46470:SF3">
    <property type="entry name" value="N-ACYLNEURAMINATE-9-PHOSPHATASE"/>
    <property type="match status" value="1"/>
</dbReference>
<dbReference type="AlphaFoldDB" id="A0A224WW84"/>
<keyword evidence="1 3" id="KW-0378">Hydrolase</keyword>
<dbReference type="OrthoDB" id="9802350at2"/>